<dbReference type="EMBL" id="JAGSXJ010000005">
    <property type="protein sequence ID" value="KAH6691725.1"/>
    <property type="molecule type" value="Genomic_DNA"/>
</dbReference>
<feature type="region of interest" description="Disordered" evidence="1">
    <location>
        <begin position="270"/>
        <end position="295"/>
    </location>
</feature>
<protein>
    <submittedName>
        <fullName evidence="2">Uncharacterized protein</fullName>
    </submittedName>
</protein>
<sequence length="295" mass="31848">MESWYVNDGPRVSFCTAILSPDSEDEIPGFTEDIFREKRKALRKSRREYFSKQQENQTSPYVSEGSEPEDELDPYRKCENSHDDASNDGDSSDTSTPPSDDGAPIEAASKTHGPSSKDQTSEAADGTGSGAVTPALEAKSRNAPFVFIGDLRNTQLAVHEPPSESPPSEFPPSSEPQPSEPQPSGPQLSEPRPNRVILPIRRRIRPGNSTLAATLASPKATQSMSDAISSSGGESEPQPVPVPADVAKAELNPYSGNTLFHETLLSNEFTSGESSSDVYESAPKRRSVLRPEDDS</sequence>
<feature type="compositionally biased region" description="Pro residues" evidence="1">
    <location>
        <begin position="163"/>
        <end position="184"/>
    </location>
</feature>
<proteinExistence type="predicted"/>
<dbReference type="AlphaFoldDB" id="A0A9P8VHF6"/>
<feature type="compositionally biased region" description="Polar residues" evidence="1">
    <location>
        <begin position="112"/>
        <end position="122"/>
    </location>
</feature>
<feature type="compositionally biased region" description="Low complexity" evidence="1">
    <location>
        <begin position="185"/>
        <end position="199"/>
    </location>
</feature>
<feature type="compositionally biased region" description="Basic and acidic residues" evidence="1">
    <location>
        <begin position="73"/>
        <end position="85"/>
    </location>
</feature>
<feature type="region of interest" description="Disordered" evidence="1">
    <location>
        <begin position="42"/>
        <end position="141"/>
    </location>
</feature>
<keyword evidence="3" id="KW-1185">Reference proteome</keyword>
<evidence type="ECO:0000313" key="3">
    <source>
        <dbReference type="Proteomes" id="UP000770015"/>
    </source>
</evidence>
<feature type="region of interest" description="Disordered" evidence="1">
    <location>
        <begin position="153"/>
        <end position="242"/>
    </location>
</feature>
<feature type="compositionally biased region" description="Polar residues" evidence="1">
    <location>
        <begin position="51"/>
        <end position="61"/>
    </location>
</feature>
<reference evidence="2" key="1">
    <citation type="journal article" date="2021" name="Nat. Commun.">
        <title>Genetic determinants of endophytism in the Arabidopsis root mycobiome.</title>
        <authorList>
            <person name="Mesny F."/>
            <person name="Miyauchi S."/>
            <person name="Thiergart T."/>
            <person name="Pickel B."/>
            <person name="Atanasova L."/>
            <person name="Karlsson M."/>
            <person name="Huettel B."/>
            <person name="Barry K.W."/>
            <person name="Haridas S."/>
            <person name="Chen C."/>
            <person name="Bauer D."/>
            <person name="Andreopoulos W."/>
            <person name="Pangilinan J."/>
            <person name="LaButti K."/>
            <person name="Riley R."/>
            <person name="Lipzen A."/>
            <person name="Clum A."/>
            <person name="Drula E."/>
            <person name="Henrissat B."/>
            <person name="Kohler A."/>
            <person name="Grigoriev I.V."/>
            <person name="Martin F.M."/>
            <person name="Hacquard S."/>
        </authorList>
    </citation>
    <scope>NUCLEOTIDE SEQUENCE</scope>
    <source>
        <strain evidence="2">MPI-SDFR-AT-0117</strain>
    </source>
</reference>
<comment type="caution">
    <text evidence="2">The sequence shown here is derived from an EMBL/GenBank/DDBJ whole genome shotgun (WGS) entry which is preliminary data.</text>
</comment>
<accession>A0A9P8VHF6</accession>
<gene>
    <name evidence="2" type="ORF">F5X68DRAFT_229573</name>
</gene>
<evidence type="ECO:0000256" key="1">
    <source>
        <dbReference type="SAM" id="MobiDB-lite"/>
    </source>
</evidence>
<feature type="compositionally biased region" description="Low complexity" evidence="1">
    <location>
        <begin position="92"/>
        <end position="102"/>
    </location>
</feature>
<dbReference type="Proteomes" id="UP000770015">
    <property type="component" value="Unassembled WGS sequence"/>
</dbReference>
<evidence type="ECO:0000313" key="2">
    <source>
        <dbReference type="EMBL" id="KAH6691725.1"/>
    </source>
</evidence>
<name>A0A9P8VHF6_9PEZI</name>
<feature type="compositionally biased region" description="Polar residues" evidence="1">
    <location>
        <begin position="219"/>
        <end position="233"/>
    </location>
</feature>
<organism evidence="2 3">
    <name type="scientific">Plectosphaerella plurivora</name>
    <dbReference type="NCBI Taxonomy" id="936078"/>
    <lineage>
        <taxon>Eukaryota</taxon>
        <taxon>Fungi</taxon>
        <taxon>Dikarya</taxon>
        <taxon>Ascomycota</taxon>
        <taxon>Pezizomycotina</taxon>
        <taxon>Sordariomycetes</taxon>
        <taxon>Hypocreomycetidae</taxon>
        <taxon>Glomerellales</taxon>
        <taxon>Plectosphaerellaceae</taxon>
        <taxon>Plectosphaerella</taxon>
    </lineage>
</organism>